<evidence type="ECO:0008006" key="3">
    <source>
        <dbReference type="Google" id="ProtNLM"/>
    </source>
</evidence>
<keyword evidence="2" id="KW-1185">Reference proteome</keyword>
<protein>
    <recommendedName>
        <fullName evidence="3">DUF1292 domain-containing protein</fullName>
    </recommendedName>
</protein>
<proteinExistence type="predicted"/>
<reference evidence="1 2" key="1">
    <citation type="submission" date="2023-12" db="EMBL/GenBank/DDBJ databases">
        <title>Whole genome sequencing of Paenibacillus phoenicis isolated from the Phoenix Mars Lander spacecraft assembly facility.</title>
        <authorList>
            <person name="Garcia A."/>
            <person name="Venkateswaran K."/>
        </authorList>
    </citation>
    <scope>NUCLEOTIDE SEQUENCE [LARGE SCALE GENOMIC DNA]</scope>
    <source>
        <strain evidence="1 2">3PO2SA</strain>
    </source>
</reference>
<accession>A0ABU5PI69</accession>
<sequence length="90" mass="10451">MNELTIVHAEMRREEDGSYIGKTIFEVSSHKAAYEITFYSEKGTDWDYSLHYANEPGIEEQFLQVDARIEEDDEWFDTLLDAALDTLPEA</sequence>
<evidence type="ECO:0000313" key="1">
    <source>
        <dbReference type="EMBL" id="MEA3569596.1"/>
    </source>
</evidence>
<evidence type="ECO:0000313" key="2">
    <source>
        <dbReference type="Proteomes" id="UP001292216"/>
    </source>
</evidence>
<dbReference type="Proteomes" id="UP001292216">
    <property type="component" value="Unassembled WGS sequence"/>
</dbReference>
<dbReference type="EMBL" id="JAYERP010000001">
    <property type="protein sequence ID" value="MEA3569596.1"/>
    <property type="molecule type" value="Genomic_DNA"/>
</dbReference>
<gene>
    <name evidence="1" type="ORF">U9M73_06245</name>
</gene>
<comment type="caution">
    <text evidence="1">The sequence shown here is derived from an EMBL/GenBank/DDBJ whole genome shotgun (WGS) entry which is preliminary data.</text>
</comment>
<name>A0ABU5PI69_9BACL</name>
<organism evidence="1 2">
    <name type="scientific">Paenibacillus phoenicis</name>
    <dbReference type="NCBI Taxonomy" id="554117"/>
    <lineage>
        <taxon>Bacteria</taxon>
        <taxon>Bacillati</taxon>
        <taxon>Bacillota</taxon>
        <taxon>Bacilli</taxon>
        <taxon>Bacillales</taxon>
        <taxon>Paenibacillaceae</taxon>
        <taxon>Paenibacillus</taxon>
    </lineage>
</organism>